<dbReference type="InterPro" id="IPR002075">
    <property type="entry name" value="NTF2_dom"/>
</dbReference>
<evidence type="ECO:0000256" key="1">
    <source>
        <dbReference type="ARBA" id="ARBA00022448"/>
    </source>
</evidence>
<keyword evidence="4" id="KW-0963">Cytoplasm</keyword>
<evidence type="ECO:0000256" key="2">
    <source>
        <dbReference type="ARBA" id="ARBA00022927"/>
    </source>
</evidence>
<evidence type="ECO:0000256" key="3">
    <source>
        <dbReference type="ARBA" id="ARBA00023242"/>
    </source>
</evidence>
<dbReference type="FunFam" id="3.10.450.50:FF:000006">
    <property type="entry name" value="NTF2-related export protein 2 isoform 1"/>
    <property type="match status" value="1"/>
</dbReference>
<keyword evidence="1 4" id="KW-0813">Transport</keyword>
<evidence type="ECO:0000259" key="5">
    <source>
        <dbReference type="PROSITE" id="PS50177"/>
    </source>
</evidence>
<gene>
    <name evidence="6" type="ORF">EB796_001052</name>
</gene>
<proteinExistence type="predicted"/>
<feature type="domain" description="NTF2" evidence="5">
    <location>
        <begin position="20"/>
        <end position="143"/>
    </location>
</feature>
<organism evidence="6 7">
    <name type="scientific">Bugula neritina</name>
    <name type="common">Brown bryozoan</name>
    <name type="synonym">Sertularia neritina</name>
    <dbReference type="NCBI Taxonomy" id="10212"/>
    <lineage>
        <taxon>Eukaryota</taxon>
        <taxon>Metazoa</taxon>
        <taxon>Spiralia</taxon>
        <taxon>Lophotrochozoa</taxon>
        <taxon>Bryozoa</taxon>
        <taxon>Gymnolaemata</taxon>
        <taxon>Cheilostomatida</taxon>
        <taxon>Flustrina</taxon>
        <taxon>Buguloidea</taxon>
        <taxon>Bugulidae</taxon>
        <taxon>Bugula</taxon>
    </lineage>
</organism>
<sequence>MTALLLSEKENFKFSEASEAATQFSKIFYERYDGRRQDLEKLYMLDATLIWNGNSVSGAANICKYLAELPPSGNTKVECIDCQPLPDDLTEGRTSMVVNVMGVIRYATRKPQSVPFTETFIMTTQSSNAGSIVWKIAKDCFRLIE</sequence>
<keyword evidence="2 4" id="KW-0653">Protein transport</keyword>
<name>A0A7J7KR67_BUGNE</name>
<reference evidence="6" key="1">
    <citation type="submission" date="2020-06" db="EMBL/GenBank/DDBJ databases">
        <title>Draft genome of Bugula neritina, a colonial animal packing powerful symbionts and potential medicines.</title>
        <authorList>
            <person name="Rayko M."/>
        </authorList>
    </citation>
    <scope>NUCLEOTIDE SEQUENCE [LARGE SCALE GENOMIC DNA]</scope>
    <source>
        <strain evidence="6">Kwan_BN1</strain>
    </source>
</reference>
<accession>A0A7J7KR67</accession>
<comment type="subcellular location">
    <subcellularLocation>
        <location evidence="4">Cytoplasm</location>
    </subcellularLocation>
    <subcellularLocation>
        <location evidence="4">Nucleus</location>
    </subcellularLocation>
</comment>
<dbReference type="GO" id="GO:0005737">
    <property type="term" value="C:cytoplasm"/>
    <property type="evidence" value="ECO:0007669"/>
    <property type="project" value="UniProtKB-SubCell"/>
</dbReference>
<dbReference type="PROSITE" id="PS50177">
    <property type="entry name" value="NTF2_DOMAIN"/>
    <property type="match status" value="1"/>
</dbReference>
<keyword evidence="3 4" id="KW-0539">Nucleus</keyword>
<dbReference type="OrthoDB" id="25408at2759"/>
<dbReference type="InterPro" id="IPR032710">
    <property type="entry name" value="NTF2-like_dom_sf"/>
</dbReference>
<keyword evidence="7" id="KW-1185">Reference proteome</keyword>
<protein>
    <recommendedName>
        <fullName evidence="4">NTF2-related export protein</fullName>
    </recommendedName>
</protein>
<dbReference type="Gene3D" id="3.10.450.50">
    <property type="match status" value="1"/>
</dbReference>
<evidence type="ECO:0000313" key="6">
    <source>
        <dbReference type="EMBL" id="KAF6040639.1"/>
    </source>
</evidence>
<evidence type="ECO:0000256" key="4">
    <source>
        <dbReference type="RuleBase" id="RU369002"/>
    </source>
</evidence>
<dbReference type="GO" id="GO:0051028">
    <property type="term" value="P:mRNA transport"/>
    <property type="evidence" value="ECO:0007669"/>
    <property type="project" value="UniProtKB-UniRule"/>
</dbReference>
<dbReference type="EMBL" id="VXIV02000119">
    <property type="protein sequence ID" value="KAF6040639.1"/>
    <property type="molecule type" value="Genomic_DNA"/>
</dbReference>
<comment type="caution">
    <text evidence="6">The sequence shown here is derived from an EMBL/GenBank/DDBJ whole genome shotgun (WGS) entry which is preliminary data.</text>
</comment>
<dbReference type="SUPFAM" id="SSF54427">
    <property type="entry name" value="NTF2-like"/>
    <property type="match status" value="1"/>
</dbReference>
<dbReference type="InterPro" id="IPR045875">
    <property type="entry name" value="NTF2"/>
</dbReference>
<dbReference type="CDD" id="cd00780">
    <property type="entry name" value="NTF2"/>
    <property type="match status" value="1"/>
</dbReference>
<dbReference type="PANTHER" id="PTHR12612">
    <property type="entry name" value="NUCLEAR TRANSPORT FACTOR 2"/>
    <property type="match status" value="1"/>
</dbReference>
<dbReference type="GO" id="GO:0006913">
    <property type="term" value="P:nucleocytoplasmic transport"/>
    <property type="evidence" value="ECO:0007669"/>
    <property type="project" value="UniProtKB-UniRule"/>
</dbReference>
<dbReference type="GO" id="GO:0005634">
    <property type="term" value="C:nucleus"/>
    <property type="evidence" value="ECO:0007669"/>
    <property type="project" value="UniProtKB-SubCell"/>
</dbReference>
<dbReference type="Proteomes" id="UP000593567">
    <property type="component" value="Unassembled WGS sequence"/>
</dbReference>
<evidence type="ECO:0000313" key="7">
    <source>
        <dbReference type="Proteomes" id="UP000593567"/>
    </source>
</evidence>
<dbReference type="Pfam" id="PF02136">
    <property type="entry name" value="NTF2"/>
    <property type="match status" value="1"/>
</dbReference>
<dbReference type="InterPro" id="IPR018222">
    <property type="entry name" value="Nuclear_transport_factor_2_euk"/>
</dbReference>
<dbReference type="GO" id="GO:0015031">
    <property type="term" value="P:protein transport"/>
    <property type="evidence" value="ECO:0007669"/>
    <property type="project" value="UniProtKB-KW"/>
</dbReference>
<comment type="function">
    <text evidence="4">Has a role in nuclear-cytoplasmic transport of proteins and mRNAs.</text>
</comment>
<dbReference type="AlphaFoldDB" id="A0A7J7KR67"/>